<dbReference type="RefSeq" id="WP_000838974.1">
    <property type="nucleotide sequence ID" value="NC_015761.1"/>
</dbReference>
<evidence type="ECO:0000313" key="2">
    <source>
        <dbReference type="EMBL" id="CCC31301.1"/>
    </source>
</evidence>
<reference evidence="2 3" key="1">
    <citation type="journal article" date="2011" name="PLoS Pathog.">
        <title>Salmonella bongori provides insights into the evolution of the Salmonellae.</title>
        <authorList>
            <person name="Fookes M."/>
            <person name="Schroeder G.N."/>
            <person name="Langridge G.C."/>
            <person name="Blondel C.J."/>
            <person name="Mammina C."/>
            <person name="Connor T.R."/>
            <person name="Seth-Smith H."/>
            <person name="Vernikos G.S."/>
            <person name="Robinson K.S."/>
            <person name="Sanders M."/>
            <person name="Petty N.K."/>
            <person name="Kingsley R.A."/>
            <person name="Baumler A.J."/>
            <person name="Nuccio S.P."/>
            <person name="Contreras I."/>
            <person name="Santiviago C.A."/>
            <person name="Maskell D."/>
            <person name="Barrow P."/>
            <person name="Humphrey T."/>
            <person name="Nastasi A."/>
            <person name="Roberts M."/>
            <person name="Frankel G."/>
            <person name="Parkhill J."/>
            <person name="Dougan G."/>
            <person name="Thomson N.R."/>
        </authorList>
    </citation>
    <scope>NUCLEOTIDE SEQUENCE [LARGE SCALE GENOMIC DNA]</scope>
    <source>
        <strain evidence="3">ATCC 43975 / DSM 13772 / NCTC 12419</strain>
    </source>
</reference>
<dbReference type="InterPro" id="IPR010938">
    <property type="entry name" value="DUF1131"/>
</dbReference>
<feature type="chain" id="PRO_5005331882" evidence="1">
    <location>
        <begin position="29"/>
        <end position="191"/>
    </location>
</feature>
<dbReference type="KEGG" id="sbg:SBG_2243"/>
<dbReference type="NCBIfam" id="NF007990">
    <property type="entry name" value="PRK10718.1"/>
    <property type="match status" value="1"/>
</dbReference>
<name>A0A0K0HD18_SALBC</name>
<protein>
    <submittedName>
        <fullName evidence="2">Putative lipoprotein</fullName>
    </submittedName>
</protein>
<dbReference type="Gene3D" id="2.60.460.10">
    <property type="entry name" value="protein yfey like domain"/>
    <property type="match status" value="1"/>
</dbReference>
<dbReference type="AlphaFoldDB" id="A0A0K0HD18"/>
<dbReference type="GeneID" id="44981244"/>
<dbReference type="EMBL" id="FR877557">
    <property type="protein sequence ID" value="CCC31301.1"/>
    <property type="molecule type" value="Genomic_DNA"/>
</dbReference>
<dbReference type="Pfam" id="PF06572">
    <property type="entry name" value="DUF1131"/>
    <property type="match status" value="1"/>
</dbReference>
<dbReference type="eggNOG" id="ENOG502ZC5Z">
    <property type="taxonomic scope" value="Bacteria"/>
</dbReference>
<evidence type="ECO:0000313" key="3">
    <source>
        <dbReference type="Proteomes" id="UP000000289"/>
    </source>
</evidence>
<evidence type="ECO:0000256" key="1">
    <source>
        <dbReference type="SAM" id="SignalP"/>
    </source>
</evidence>
<dbReference type="PROSITE" id="PS51257">
    <property type="entry name" value="PROKAR_LIPOPROTEIN"/>
    <property type="match status" value="1"/>
</dbReference>
<gene>
    <name evidence="2" type="ordered locus">SBG_2243</name>
</gene>
<feature type="signal peptide" evidence="1">
    <location>
        <begin position="1"/>
        <end position="28"/>
    </location>
</feature>
<dbReference type="InterPro" id="IPR038714">
    <property type="entry name" value="YfeY-like_sf"/>
</dbReference>
<dbReference type="Proteomes" id="UP000000289">
    <property type="component" value="Chromosome"/>
</dbReference>
<accession>A0A0K0HD18</accession>
<proteinExistence type="predicted"/>
<keyword evidence="2" id="KW-0449">Lipoprotein</keyword>
<keyword evidence="1" id="KW-0732">Signal</keyword>
<organism evidence="2 3">
    <name type="scientific">Salmonella bongori (strain ATCC 43975 / DSM 13772 / NCTC 12419)</name>
    <dbReference type="NCBI Taxonomy" id="218493"/>
    <lineage>
        <taxon>Bacteria</taxon>
        <taxon>Pseudomonadati</taxon>
        <taxon>Pseudomonadota</taxon>
        <taxon>Gammaproteobacteria</taxon>
        <taxon>Enterobacterales</taxon>
        <taxon>Enterobacteriaceae</taxon>
        <taxon>Salmonella</taxon>
    </lineage>
</organism>
<sequence>MKSLRLTLLALPLALTGCSTLSSVNWSAANPWNWFGSSTKVTEQGVGELTAATPLEEQAIADALDGDYRLRSGMKTDNGNVVRFFEAMKDDKVAMVINGEQGTISRIDVLDSDIPSAAGVDIGTPFSDLYSKAFGHCESVSSDNHTNVECKAEGSQHISYVFSGEWSGPEGLMPSDDTLKNWKVSKIIWRR</sequence>